<keyword evidence="5" id="KW-1185">Reference proteome</keyword>
<feature type="domain" description="N-acetyltransferase" evidence="3">
    <location>
        <begin position="14"/>
        <end position="167"/>
    </location>
</feature>
<reference evidence="4 5" key="1">
    <citation type="submission" date="2020-10" db="EMBL/GenBank/DDBJ databases">
        <title>Nocardioides sp. isolated from sludge.</title>
        <authorList>
            <person name="Zhang X."/>
        </authorList>
    </citation>
    <scope>NUCLEOTIDE SEQUENCE [LARGE SCALE GENOMIC DNA]</scope>
    <source>
        <strain evidence="4 5">Y6</strain>
    </source>
</reference>
<sequence>MDTRAPAPLLPDGIVVRPMRPDDLDDAERLSDLAFSRIDAHSTGRTPQRAAAWKARTAHLLAQDGAGCWVADRDGRMVGLAVSLRRETLWALATLAVHPDWQGRGVGHVLLQAAGTHARGALRGMISSFSDPRAVRRYRTAGFDLHPQMLLEGVVHVDGLEASRHVRDGTGGDLEWMDSLDRGLRGAGRGDDHALLRATHRSRVVDRAHRRGYAYVGEDHTVVLLAASDRRTAAELLTDAWLGAAGEVVRQPHVTAANQWALDVGLAAGLSVRTEGYLCVRGLKPPTPYLHHGSLL</sequence>
<dbReference type="PANTHER" id="PTHR43877">
    <property type="entry name" value="AMINOALKYLPHOSPHONATE N-ACETYLTRANSFERASE-RELATED-RELATED"/>
    <property type="match status" value="1"/>
</dbReference>
<dbReference type="InterPro" id="IPR000182">
    <property type="entry name" value="GNAT_dom"/>
</dbReference>
<dbReference type="InterPro" id="IPR050832">
    <property type="entry name" value="Bact_Acetyltransf"/>
</dbReference>
<evidence type="ECO:0000313" key="5">
    <source>
        <dbReference type="Proteomes" id="UP000756387"/>
    </source>
</evidence>
<dbReference type="InterPro" id="IPR016181">
    <property type="entry name" value="Acyl_CoA_acyltransferase"/>
</dbReference>
<evidence type="ECO:0000313" key="4">
    <source>
        <dbReference type="EMBL" id="MBE7323310.1"/>
    </source>
</evidence>
<dbReference type="Pfam" id="PF13508">
    <property type="entry name" value="Acetyltransf_7"/>
    <property type="match status" value="1"/>
</dbReference>
<dbReference type="Proteomes" id="UP000756387">
    <property type="component" value="Unassembled WGS sequence"/>
</dbReference>
<protein>
    <submittedName>
        <fullName evidence="4">GNAT family N-acetyltransferase</fullName>
    </submittedName>
</protein>
<dbReference type="RefSeq" id="WP_193636619.1">
    <property type="nucleotide sequence ID" value="NZ_JADCSA010000001.1"/>
</dbReference>
<evidence type="ECO:0000256" key="1">
    <source>
        <dbReference type="ARBA" id="ARBA00022679"/>
    </source>
</evidence>
<organism evidence="4 5">
    <name type="scientific">Nocardioides malaquae</name>
    <dbReference type="NCBI Taxonomy" id="2773426"/>
    <lineage>
        <taxon>Bacteria</taxon>
        <taxon>Bacillati</taxon>
        <taxon>Actinomycetota</taxon>
        <taxon>Actinomycetes</taxon>
        <taxon>Propionibacteriales</taxon>
        <taxon>Nocardioidaceae</taxon>
        <taxon>Nocardioides</taxon>
    </lineage>
</organism>
<gene>
    <name evidence="4" type="ORF">IEQ44_01410</name>
</gene>
<dbReference type="EMBL" id="JADCSA010000001">
    <property type="protein sequence ID" value="MBE7323310.1"/>
    <property type="molecule type" value="Genomic_DNA"/>
</dbReference>
<accession>A0ABR9RQ52</accession>
<keyword evidence="1" id="KW-0808">Transferase</keyword>
<dbReference type="SUPFAM" id="SSF55729">
    <property type="entry name" value="Acyl-CoA N-acyltransferases (Nat)"/>
    <property type="match status" value="1"/>
</dbReference>
<keyword evidence="2" id="KW-0012">Acyltransferase</keyword>
<evidence type="ECO:0000256" key="2">
    <source>
        <dbReference type="ARBA" id="ARBA00023315"/>
    </source>
</evidence>
<comment type="caution">
    <text evidence="4">The sequence shown here is derived from an EMBL/GenBank/DDBJ whole genome shotgun (WGS) entry which is preliminary data.</text>
</comment>
<name>A0ABR9RQ52_9ACTN</name>
<evidence type="ECO:0000259" key="3">
    <source>
        <dbReference type="PROSITE" id="PS51186"/>
    </source>
</evidence>
<proteinExistence type="predicted"/>
<dbReference type="Gene3D" id="3.40.630.30">
    <property type="match status" value="1"/>
</dbReference>
<dbReference type="CDD" id="cd04301">
    <property type="entry name" value="NAT_SF"/>
    <property type="match status" value="1"/>
</dbReference>
<dbReference type="PROSITE" id="PS51186">
    <property type="entry name" value="GNAT"/>
    <property type="match status" value="1"/>
</dbReference>